<feature type="compositionally biased region" description="Polar residues" evidence="1">
    <location>
        <begin position="179"/>
        <end position="194"/>
    </location>
</feature>
<evidence type="ECO:0000256" key="1">
    <source>
        <dbReference type="SAM" id="MobiDB-lite"/>
    </source>
</evidence>
<protein>
    <submittedName>
        <fullName evidence="2">Uncharacterized protein</fullName>
    </submittedName>
</protein>
<dbReference type="EnsemblMetazoa" id="AEPI008456-RA">
    <property type="protein sequence ID" value="AEPI008456-PA"/>
    <property type="gene ID" value="AEPI008456"/>
</dbReference>
<feature type="compositionally biased region" description="Basic residues" evidence="1">
    <location>
        <begin position="8"/>
        <end position="20"/>
    </location>
</feature>
<dbReference type="GO" id="GO:0010972">
    <property type="term" value="P:negative regulation of G2/M transition of mitotic cell cycle"/>
    <property type="evidence" value="ECO:0007669"/>
    <property type="project" value="TreeGrafter"/>
</dbReference>
<sequence>MDKASFAAKRRQDKFHKKPPPPKPAKQKSGPKPPDVQHTAPLVVCDDRYGKHQIQQNWTEDRDLPTSDSEDTEDEQLQAADFEKLLELPPSSASHFLLSSEKRWLQPDTDLPGEDEKNRYSEYFRIDTKLLNASLGCIPFYERHGYEQTLFSTLELNLMRQKAELNTNKFQQSFADQLATSSVKTGPPSQNNKENMPLPRKPQPTPCFVGKFAKPPMDGSIGDRDAKQPSAGKESVGSIEEKLGELKIKPDPKQNVSKLVPIVDPTVPTPITKPATTANEVKDTKEDIQQWLDDILDI</sequence>
<dbReference type="InterPro" id="IPR026187">
    <property type="entry name" value="Aven"/>
</dbReference>
<dbReference type="VEuPathDB" id="VectorBase:AEPI008456"/>
<dbReference type="STRING" id="199890.A0A182PNC9"/>
<proteinExistence type="predicted"/>
<reference evidence="3" key="1">
    <citation type="submission" date="2013-03" db="EMBL/GenBank/DDBJ databases">
        <title>The Genome Sequence of Anopheles epiroticus epiroticus2.</title>
        <authorList>
            <consortium name="The Broad Institute Genomics Platform"/>
            <person name="Neafsey D.E."/>
            <person name="Howell P."/>
            <person name="Walker B."/>
            <person name="Young S.K."/>
            <person name="Zeng Q."/>
            <person name="Gargeya S."/>
            <person name="Fitzgerald M."/>
            <person name="Haas B."/>
            <person name="Abouelleil A."/>
            <person name="Allen A.W."/>
            <person name="Alvarado L."/>
            <person name="Arachchi H.M."/>
            <person name="Berlin A.M."/>
            <person name="Chapman S.B."/>
            <person name="Gainer-Dewar J."/>
            <person name="Goldberg J."/>
            <person name="Griggs A."/>
            <person name="Gujja S."/>
            <person name="Hansen M."/>
            <person name="Howarth C."/>
            <person name="Imamovic A."/>
            <person name="Ireland A."/>
            <person name="Larimer J."/>
            <person name="McCowan C."/>
            <person name="Murphy C."/>
            <person name="Pearson M."/>
            <person name="Poon T.W."/>
            <person name="Priest M."/>
            <person name="Roberts A."/>
            <person name="Saif S."/>
            <person name="Shea T."/>
            <person name="Sisk P."/>
            <person name="Sykes S."/>
            <person name="Wortman J."/>
            <person name="Nusbaum C."/>
            <person name="Birren B."/>
        </authorList>
    </citation>
    <scope>NUCLEOTIDE SEQUENCE [LARGE SCALE GENOMIC DNA]</scope>
    <source>
        <strain evidence="3">Epiroticus2</strain>
    </source>
</reference>
<feature type="region of interest" description="Disordered" evidence="1">
    <location>
        <begin position="1"/>
        <end position="75"/>
    </location>
</feature>
<dbReference type="PANTHER" id="PTHR16524:SF2">
    <property type="entry name" value="CELL DEATH REGULATOR AVEN"/>
    <property type="match status" value="1"/>
</dbReference>
<keyword evidence="3" id="KW-1185">Reference proteome</keyword>
<evidence type="ECO:0000313" key="3">
    <source>
        <dbReference type="Proteomes" id="UP000075885"/>
    </source>
</evidence>
<dbReference type="Proteomes" id="UP000075885">
    <property type="component" value="Unassembled WGS sequence"/>
</dbReference>
<evidence type="ECO:0000313" key="2">
    <source>
        <dbReference type="EnsemblMetazoa" id="AEPI008456-PA"/>
    </source>
</evidence>
<organism evidence="2 3">
    <name type="scientific">Anopheles epiroticus</name>
    <dbReference type="NCBI Taxonomy" id="199890"/>
    <lineage>
        <taxon>Eukaryota</taxon>
        <taxon>Metazoa</taxon>
        <taxon>Ecdysozoa</taxon>
        <taxon>Arthropoda</taxon>
        <taxon>Hexapoda</taxon>
        <taxon>Insecta</taxon>
        <taxon>Pterygota</taxon>
        <taxon>Neoptera</taxon>
        <taxon>Endopterygota</taxon>
        <taxon>Diptera</taxon>
        <taxon>Nematocera</taxon>
        <taxon>Culicoidea</taxon>
        <taxon>Culicidae</taxon>
        <taxon>Anophelinae</taxon>
        <taxon>Anopheles</taxon>
    </lineage>
</organism>
<feature type="compositionally biased region" description="Basic and acidic residues" evidence="1">
    <location>
        <begin position="239"/>
        <end position="250"/>
    </location>
</feature>
<name>A0A182PNC9_9DIPT</name>
<feature type="region of interest" description="Disordered" evidence="1">
    <location>
        <begin position="179"/>
        <end position="250"/>
    </location>
</feature>
<dbReference type="AlphaFoldDB" id="A0A182PNC9"/>
<accession>A0A182PNC9</accession>
<reference evidence="2" key="2">
    <citation type="submission" date="2020-05" db="UniProtKB">
        <authorList>
            <consortium name="EnsemblMetazoa"/>
        </authorList>
    </citation>
    <scope>IDENTIFICATION</scope>
    <source>
        <strain evidence="2">Epiroticus2</strain>
    </source>
</reference>
<dbReference type="PANTHER" id="PTHR16524">
    <property type="entry name" value="CELL DEATH REGULATOR AVEN"/>
    <property type="match status" value="1"/>
</dbReference>